<keyword evidence="3" id="KW-1003">Cell membrane</keyword>
<comment type="similarity">
    <text evidence="9">Belongs to the pannexin family.</text>
</comment>
<name>A0A5B8IE64_HYDVU</name>
<keyword evidence="6 9" id="KW-0406">Ion transport</keyword>
<dbReference type="OrthoDB" id="10418392at2759"/>
<evidence type="ECO:0000256" key="9">
    <source>
        <dbReference type="RuleBase" id="RU010713"/>
    </source>
</evidence>
<proteinExistence type="evidence at transcript level"/>
<feature type="transmembrane region" description="Helical" evidence="9">
    <location>
        <begin position="202"/>
        <end position="223"/>
    </location>
</feature>
<keyword evidence="2 9" id="KW-0813">Transport</keyword>
<dbReference type="AlphaFoldDB" id="A0A5B8IE64"/>
<keyword evidence="4 9" id="KW-0812">Transmembrane</keyword>
<evidence type="ECO:0000256" key="7">
    <source>
        <dbReference type="ARBA" id="ARBA00023136"/>
    </source>
</evidence>
<feature type="transmembrane region" description="Helical" evidence="9">
    <location>
        <begin position="304"/>
        <end position="337"/>
    </location>
</feature>
<evidence type="ECO:0000256" key="5">
    <source>
        <dbReference type="ARBA" id="ARBA00022989"/>
    </source>
</evidence>
<dbReference type="PANTHER" id="PTHR11893:SF36">
    <property type="entry name" value="INNEXIN-5"/>
    <property type="match status" value="1"/>
</dbReference>
<keyword evidence="8 9" id="KW-0407">Ion channel</keyword>
<keyword evidence="7 9" id="KW-0472">Membrane</keyword>
<protein>
    <recommendedName>
        <fullName evidence="9">Innexin</fullName>
    </recommendedName>
</protein>
<evidence type="ECO:0000256" key="8">
    <source>
        <dbReference type="ARBA" id="ARBA00023303"/>
    </source>
</evidence>
<keyword evidence="5 9" id="KW-1133">Transmembrane helix</keyword>
<accession>A0A5B8IE64</accession>
<dbReference type="PROSITE" id="PS51013">
    <property type="entry name" value="PANNEXIN"/>
    <property type="match status" value="1"/>
</dbReference>
<organism evidence="10">
    <name type="scientific">Hydra vulgaris</name>
    <name type="common">Hydra</name>
    <name type="synonym">Hydra attenuata</name>
    <dbReference type="NCBI Taxonomy" id="6087"/>
    <lineage>
        <taxon>Eukaryota</taxon>
        <taxon>Metazoa</taxon>
        <taxon>Cnidaria</taxon>
        <taxon>Hydrozoa</taxon>
        <taxon>Hydroidolina</taxon>
        <taxon>Anthoathecata</taxon>
        <taxon>Aplanulata</taxon>
        <taxon>Hydridae</taxon>
        <taxon>Hydra</taxon>
    </lineage>
</organism>
<evidence type="ECO:0000256" key="2">
    <source>
        <dbReference type="ARBA" id="ARBA00022448"/>
    </source>
</evidence>
<gene>
    <name evidence="10" type="primary">INX11</name>
    <name evidence="9" type="synonym">inx</name>
</gene>
<dbReference type="InterPro" id="IPR000990">
    <property type="entry name" value="Innexin"/>
</dbReference>
<evidence type="ECO:0000256" key="4">
    <source>
        <dbReference type="ARBA" id="ARBA00022692"/>
    </source>
</evidence>
<sequence>MSLVANSIKEIISIKIKSRNDSVTDQYQRIFMTKICIVFAALIGVNYFNDKVSCIVANTNGMSDSFVGTTCWIQGFYVFEEMINRFEDCGYYGIPKNMEHDGINSLGHLCAVNDRALGKIFGCYPMKKKYYDQYQYMPFFIASLAILFYLPYVIFKITNSDLMSLKDTLNNKEVKAEDIVSAYFNVKTNSVRKMKLRVIMSVCIKFLYLFANVVAFILCDVLLNGDFRKYGLNYVRWIRSHSFIGLTSNGLKSQTEPKPGYVLLPAMGFCEIHEASRDNRNSYVNSHRFICEISPHLLYQYVMLVFWFLLVFGIGISIAGVVVAMFGYLINFICLLSKDSPAKKIYRIVTFREIDYLECIRRKNLPLYSDVLYSLKEKRVKKTKYSERKFEHFAFVKSDRE</sequence>
<dbReference type="GO" id="GO:0034220">
    <property type="term" value="P:monoatomic ion transmembrane transport"/>
    <property type="evidence" value="ECO:0007669"/>
    <property type="project" value="UniProtKB-KW"/>
</dbReference>
<evidence type="ECO:0000256" key="6">
    <source>
        <dbReference type="ARBA" id="ARBA00023065"/>
    </source>
</evidence>
<evidence type="ECO:0000256" key="1">
    <source>
        <dbReference type="ARBA" id="ARBA00004651"/>
    </source>
</evidence>
<comment type="function">
    <text evidence="9">Structural component of the gap junctions.</text>
</comment>
<dbReference type="Pfam" id="PF00876">
    <property type="entry name" value="Innexin"/>
    <property type="match status" value="1"/>
</dbReference>
<dbReference type="GO" id="GO:0005886">
    <property type="term" value="C:plasma membrane"/>
    <property type="evidence" value="ECO:0007669"/>
    <property type="project" value="UniProtKB-SubCell"/>
</dbReference>
<feature type="transmembrane region" description="Helical" evidence="9">
    <location>
        <begin position="30"/>
        <end position="48"/>
    </location>
</feature>
<evidence type="ECO:0000256" key="3">
    <source>
        <dbReference type="ARBA" id="ARBA00022475"/>
    </source>
</evidence>
<dbReference type="GO" id="GO:0005921">
    <property type="term" value="C:gap junction"/>
    <property type="evidence" value="ECO:0007669"/>
    <property type="project" value="UniProtKB-UniRule"/>
</dbReference>
<comment type="subcellular location">
    <subcellularLocation>
        <location evidence="1 9">Cell membrane</location>
        <topology evidence="1 9">Multi-pass membrane protein</topology>
    </subcellularLocation>
</comment>
<dbReference type="EMBL" id="MK376927">
    <property type="protein sequence ID" value="QDX46985.1"/>
    <property type="molecule type" value="mRNA"/>
</dbReference>
<reference evidence="10" key="1">
    <citation type="submission" date="2019-01" db="EMBL/GenBank/DDBJ databases">
        <title>Stem cell differentiation trajectories in Hydra resolved at single-cell resolution.</title>
        <authorList>
            <person name="Siebert S."/>
            <person name="Farrell J.A."/>
            <person name="Cazet J.F."/>
            <person name="Abeykoon Y.L."/>
            <person name="Primack A.S."/>
            <person name="Schnitzler C.E."/>
            <person name="Juliano C.E."/>
        </authorList>
    </citation>
    <scope>NUCLEOTIDE SEQUENCE</scope>
    <source>
        <strain evidence="10">AEP</strain>
        <tissue evidence="10">Whole organism</tissue>
    </source>
</reference>
<dbReference type="GO" id="GO:0005243">
    <property type="term" value="F:gap junction channel activity"/>
    <property type="evidence" value="ECO:0007669"/>
    <property type="project" value="TreeGrafter"/>
</dbReference>
<evidence type="ECO:0000313" key="10">
    <source>
        <dbReference type="EMBL" id="QDX46985.1"/>
    </source>
</evidence>
<dbReference type="PANTHER" id="PTHR11893">
    <property type="entry name" value="INNEXIN"/>
    <property type="match status" value="1"/>
</dbReference>
<feature type="transmembrane region" description="Helical" evidence="9">
    <location>
        <begin position="136"/>
        <end position="155"/>
    </location>
</feature>